<dbReference type="InterPro" id="IPR027417">
    <property type="entry name" value="P-loop_NTPase"/>
</dbReference>
<comment type="caution">
    <text evidence="1">The sequence shown here is derived from an EMBL/GenBank/DDBJ whole genome shotgun (WGS) entry which is preliminary data.</text>
</comment>
<name>A0ABQ9I4C7_9NEOP</name>
<reference evidence="1 2" key="1">
    <citation type="submission" date="2023-02" db="EMBL/GenBank/DDBJ databases">
        <title>LHISI_Scaffold_Assembly.</title>
        <authorList>
            <person name="Stuart O.P."/>
            <person name="Cleave R."/>
            <person name="Magrath M.J.L."/>
            <person name="Mikheyev A.S."/>
        </authorList>
    </citation>
    <scope>NUCLEOTIDE SEQUENCE [LARGE SCALE GENOMIC DNA]</scope>
    <source>
        <strain evidence="1">Daus_M_001</strain>
        <tissue evidence="1">Leg muscle</tissue>
    </source>
</reference>
<protein>
    <recommendedName>
        <fullName evidence="3">ATP-dependent DNA helicase PIF1</fullName>
    </recommendedName>
</protein>
<evidence type="ECO:0000313" key="2">
    <source>
        <dbReference type="Proteomes" id="UP001159363"/>
    </source>
</evidence>
<proteinExistence type="predicted"/>
<dbReference type="EMBL" id="JARBHB010000003">
    <property type="protein sequence ID" value="KAJ8891352.1"/>
    <property type="molecule type" value="Genomic_DNA"/>
</dbReference>
<keyword evidence="2" id="KW-1185">Reference proteome</keyword>
<dbReference type="PANTHER" id="PTHR47642">
    <property type="entry name" value="ATP-DEPENDENT DNA HELICASE"/>
    <property type="match status" value="1"/>
</dbReference>
<dbReference type="InterPro" id="IPR051055">
    <property type="entry name" value="PIF1_helicase"/>
</dbReference>
<evidence type="ECO:0000313" key="1">
    <source>
        <dbReference type="EMBL" id="KAJ8891352.1"/>
    </source>
</evidence>
<accession>A0ABQ9I4C7</accession>
<dbReference type="Proteomes" id="UP001159363">
    <property type="component" value="Chromosome 3"/>
</dbReference>
<sequence>MLRSNIDVGKGLNGATGHITEILWPCFRRSQMYETDIQSVRVDFANEGIHIIHPKSVQFPAKFSYGSTERRMLQTILSWAFTIHKMQGSIVDYAVIYLGQKLFVTGQDYVALSRVKSLGGLQIEELDCAKFNDKKPCNTEALMEMNRMRNRVITYD</sequence>
<evidence type="ECO:0008006" key="3">
    <source>
        <dbReference type="Google" id="ProtNLM"/>
    </source>
</evidence>
<dbReference type="CDD" id="cd18809">
    <property type="entry name" value="SF1_C_RecD"/>
    <property type="match status" value="1"/>
</dbReference>
<gene>
    <name evidence="1" type="ORF">PR048_010868</name>
</gene>
<dbReference type="SUPFAM" id="SSF52540">
    <property type="entry name" value="P-loop containing nucleoside triphosphate hydrolases"/>
    <property type="match status" value="1"/>
</dbReference>
<organism evidence="1 2">
    <name type="scientific">Dryococelus australis</name>
    <dbReference type="NCBI Taxonomy" id="614101"/>
    <lineage>
        <taxon>Eukaryota</taxon>
        <taxon>Metazoa</taxon>
        <taxon>Ecdysozoa</taxon>
        <taxon>Arthropoda</taxon>
        <taxon>Hexapoda</taxon>
        <taxon>Insecta</taxon>
        <taxon>Pterygota</taxon>
        <taxon>Neoptera</taxon>
        <taxon>Polyneoptera</taxon>
        <taxon>Phasmatodea</taxon>
        <taxon>Verophasmatodea</taxon>
        <taxon>Anareolatae</taxon>
        <taxon>Phasmatidae</taxon>
        <taxon>Eurycanthinae</taxon>
        <taxon>Dryococelus</taxon>
    </lineage>
</organism>